<evidence type="ECO:0000313" key="1">
    <source>
        <dbReference type="EMBL" id="KAF2307480.1"/>
    </source>
</evidence>
<reference evidence="1 2" key="1">
    <citation type="journal article" date="2020" name="Mol. Plant">
        <title>The Chromosome-Based Rubber Tree Genome Provides New Insights into Spurge Genome Evolution and Rubber Biosynthesis.</title>
        <authorList>
            <person name="Liu J."/>
            <person name="Shi C."/>
            <person name="Shi C.C."/>
            <person name="Li W."/>
            <person name="Zhang Q.J."/>
            <person name="Zhang Y."/>
            <person name="Li K."/>
            <person name="Lu H.F."/>
            <person name="Shi C."/>
            <person name="Zhu S.T."/>
            <person name="Xiao Z.Y."/>
            <person name="Nan H."/>
            <person name="Yue Y."/>
            <person name="Zhu X.G."/>
            <person name="Wu Y."/>
            <person name="Hong X.N."/>
            <person name="Fan G.Y."/>
            <person name="Tong Y."/>
            <person name="Zhang D."/>
            <person name="Mao C.L."/>
            <person name="Liu Y.L."/>
            <person name="Hao S.J."/>
            <person name="Liu W.Q."/>
            <person name="Lv M.Q."/>
            <person name="Zhang H.B."/>
            <person name="Liu Y."/>
            <person name="Hu-Tang G.R."/>
            <person name="Wang J.P."/>
            <person name="Wang J.H."/>
            <person name="Sun Y.H."/>
            <person name="Ni S.B."/>
            <person name="Chen W.B."/>
            <person name="Zhang X.C."/>
            <person name="Jiao Y.N."/>
            <person name="Eichler E.E."/>
            <person name="Li G.H."/>
            <person name="Liu X."/>
            <person name="Gao L.Z."/>
        </authorList>
    </citation>
    <scope>NUCLEOTIDE SEQUENCE [LARGE SCALE GENOMIC DNA]</scope>
    <source>
        <strain evidence="2">cv. GT1</strain>
        <tissue evidence="1">Leaf</tissue>
    </source>
</reference>
<dbReference type="AlphaFoldDB" id="A0A6A6M1B4"/>
<dbReference type="EMBL" id="JAAGAX010000008">
    <property type="protein sequence ID" value="KAF2307480.1"/>
    <property type="molecule type" value="Genomic_DNA"/>
</dbReference>
<comment type="caution">
    <text evidence="1">The sequence shown here is derived from an EMBL/GenBank/DDBJ whole genome shotgun (WGS) entry which is preliminary data.</text>
</comment>
<gene>
    <name evidence="1" type="ORF">GH714_029048</name>
</gene>
<name>A0A6A6M1B4_HEVBR</name>
<accession>A0A6A6M1B4</accession>
<evidence type="ECO:0000313" key="2">
    <source>
        <dbReference type="Proteomes" id="UP000467840"/>
    </source>
</evidence>
<sequence>MPSKACLTKMLNVINNIWIGLYKLYATISKFGRETKFASHPQHSTHWKESGTISNKSLNCQAWVEKEGKSFDICSVKPKDSTKVVIGRHYNIVADVAKENQDWLSCSAVATVINILTIPNPQHYLMAEAVDVENIRFNIIATEEDVIGPHLSLLNVDEFKHANPSESLMHASLAVSKGKGINYLIKDITPSHHSSNGLAGQLNNLALEDSPSLESNMPLAFFKVNQLLKKMRKHKLVNELSRLDPKFSQFKIKPTKPLIVSNSEIQCINKLICSKPIESILLSPKEARAVLETGKNLGLIFKGDEESILKHLSKWISDDRLHNNHLN</sequence>
<proteinExistence type="predicted"/>
<dbReference type="Proteomes" id="UP000467840">
    <property type="component" value="Chromosome 9"/>
</dbReference>
<organism evidence="1 2">
    <name type="scientific">Hevea brasiliensis</name>
    <name type="common">Para rubber tree</name>
    <name type="synonym">Siphonia brasiliensis</name>
    <dbReference type="NCBI Taxonomy" id="3981"/>
    <lineage>
        <taxon>Eukaryota</taxon>
        <taxon>Viridiplantae</taxon>
        <taxon>Streptophyta</taxon>
        <taxon>Embryophyta</taxon>
        <taxon>Tracheophyta</taxon>
        <taxon>Spermatophyta</taxon>
        <taxon>Magnoliopsida</taxon>
        <taxon>eudicotyledons</taxon>
        <taxon>Gunneridae</taxon>
        <taxon>Pentapetalae</taxon>
        <taxon>rosids</taxon>
        <taxon>fabids</taxon>
        <taxon>Malpighiales</taxon>
        <taxon>Euphorbiaceae</taxon>
        <taxon>Crotonoideae</taxon>
        <taxon>Micrandreae</taxon>
        <taxon>Hevea</taxon>
    </lineage>
</organism>
<keyword evidence="2" id="KW-1185">Reference proteome</keyword>
<protein>
    <submittedName>
        <fullName evidence="1">Uncharacterized protein</fullName>
    </submittedName>
</protein>